<dbReference type="Pfam" id="PF00629">
    <property type="entry name" value="MAM"/>
    <property type="match status" value="1"/>
</dbReference>
<feature type="domain" description="MAM" evidence="1">
    <location>
        <begin position="38"/>
        <end position="184"/>
    </location>
</feature>
<name>A0AAV6VX92_9ARAC</name>
<evidence type="ECO:0000313" key="3">
    <source>
        <dbReference type="Proteomes" id="UP000827092"/>
    </source>
</evidence>
<gene>
    <name evidence="2" type="ORF">JTE90_028510</name>
</gene>
<evidence type="ECO:0000259" key="1">
    <source>
        <dbReference type="PROSITE" id="PS50060"/>
    </source>
</evidence>
<dbReference type="Proteomes" id="UP000827092">
    <property type="component" value="Unassembled WGS sequence"/>
</dbReference>
<evidence type="ECO:0000313" key="2">
    <source>
        <dbReference type="EMBL" id="KAG8200328.1"/>
    </source>
</evidence>
<proteinExistence type="predicted"/>
<comment type="caution">
    <text evidence="2">The sequence shown here is derived from an EMBL/GenBank/DDBJ whole genome shotgun (WGS) entry which is preliminary data.</text>
</comment>
<organism evidence="2 3">
    <name type="scientific">Oedothorax gibbosus</name>
    <dbReference type="NCBI Taxonomy" id="931172"/>
    <lineage>
        <taxon>Eukaryota</taxon>
        <taxon>Metazoa</taxon>
        <taxon>Ecdysozoa</taxon>
        <taxon>Arthropoda</taxon>
        <taxon>Chelicerata</taxon>
        <taxon>Arachnida</taxon>
        <taxon>Araneae</taxon>
        <taxon>Araneomorphae</taxon>
        <taxon>Entelegynae</taxon>
        <taxon>Araneoidea</taxon>
        <taxon>Linyphiidae</taxon>
        <taxon>Erigoninae</taxon>
        <taxon>Oedothorax</taxon>
    </lineage>
</organism>
<dbReference type="GO" id="GO:0016020">
    <property type="term" value="C:membrane"/>
    <property type="evidence" value="ECO:0007669"/>
    <property type="project" value="InterPro"/>
</dbReference>
<dbReference type="SUPFAM" id="SSF49899">
    <property type="entry name" value="Concanavalin A-like lectins/glucanases"/>
    <property type="match status" value="1"/>
</dbReference>
<dbReference type="EMBL" id="JAFNEN010000016">
    <property type="protein sequence ID" value="KAG8200328.1"/>
    <property type="molecule type" value="Genomic_DNA"/>
</dbReference>
<dbReference type="InterPro" id="IPR000998">
    <property type="entry name" value="MAM_dom"/>
</dbReference>
<dbReference type="PROSITE" id="PS50060">
    <property type="entry name" value="MAM_2"/>
    <property type="match status" value="1"/>
</dbReference>
<keyword evidence="3" id="KW-1185">Reference proteome</keyword>
<sequence>MTDVLMTVRMWYGFRMIGLIFVFVAQQEIVLARNNAIFSCSFTQDACGMVNQASAKWNKEFLTIGGRNGYAMVVRGNEAKNHFARLLTPDLSSQGARSACMRFLYFIDDRKPASLAVIKQGFVTKYLFGTARKTTDHWEYAEVDFEFLGDKAMFYFEADTRVQEYGNSVVAFTDLTITGGPCQGQQRRYIG</sequence>
<accession>A0AAV6VX92</accession>
<protein>
    <recommendedName>
        <fullName evidence="1">MAM domain-containing protein</fullName>
    </recommendedName>
</protein>
<dbReference type="InterPro" id="IPR013320">
    <property type="entry name" value="ConA-like_dom_sf"/>
</dbReference>
<reference evidence="2 3" key="1">
    <citation type="journal article" date="2022" name="Nat. Ecol. Evol.">
        <title>A masculinizing supergene underlies an exaggerated male reproductive morph in a spider.</title>
        <authorList>
            <person name="Hendrickx F."/>
            <person name="De Corte Z."/>
            <person name="Sonet G."/>
            <person name="Van Belleghem S.M."/>
            <person name="Kostlbacher S."/>
            <person name="Vangestel C."/>
        </authorList>
    </citation>
    <scope>NUCLEOTIDE SEQUENCE [LARGE SCALE GENOMIC DNA]</scope>
    <source>
        <strain evidence="2">W744_W776</strain>
    </source>
</reference>
<dbReference type="AlphaFoldDB" id="A0AAV6VX92"/>
<dbReference type="Gene3D" id="2.60.120.200">
    <property type="match status" value="1"/>
</dbReference>